<feature type="domain" description="Histidine kinase" evidence="14">
    <location>
        <begin position="458"/>
        <end position="570"/>
    </location>
</feature>
<dbReference type="PRINTS" id="PR00344">
    <property type="entry name" value="BCTRLSENSOR"/>
</dbReference>
<evidence type="ECO:0000256" key="8">
    <source>
        <dbReference type="ARBA" id="ARBA00022777"/>
    </source>
</evidence>
<evidence type="ECO:0000259" key="15">
    <source>
        <dbReference type="PROSITE" id="PS50885"/>
    </source>
</evidence>
<keyword evidence="7" id="KW-0547">Nucleotide-binding</keyword>
<evidence type="ECO:0000256" key="10">
    <source>
        <dbReference type="ARBA" id="ARBA00023012"/>
    </source>
</evidence>
<evidence type="ECO:0000256" key="9">
    <source>
        <dbReference type="ARBA" id="ARBA00022840"/>
    </source>
</evidence>
<dbReference type="InterPro" id="IPR003660">
    <property type="entry name" value="HAMP_dom"/>
</dbReference>
<dbReference type="GO" id="GO:0005886">
    <property type="term" value="C:plasma membrane"/>
    <property type="evidence" value="ECO:0007669"/>
    <property type="project" value="UniProtKB-SubCell"/>
</dbReference>
<feature type="transmembrane region" description="Helical" evidence="13">
    <location>
        <begin position="12"/>
        <end position="30"/>
    </location>
</feature>
<evidence type="ECO:0000256" key="1">
    <source>
        <dbReference type="ARBA" id="ARBA00000085"/>
    </source>
</evidence>
<evidence type="ECO:0000256" key="12">
    <source>
        <dbReference type="SAM" id="Coils"/>
    </source>
</evidence>
<keyword evidence="6" id="KW-0808">Transferase</keyword>
<sequence length="573" mass="65412">MFFNRFQIRLLLYLLIIGSLPLLASIYIFYEQLSAYGNKELTYYVEQAHEQANARVNQELQFVSEIAHRSAADYAVQHYSKMPDLPSVSKEVQDLRNYINNLLSEQTIRNPYVEQICFSMKITSRTLCSQNGDRPEAMDTRVQGAFKSFEPVFVDKGNLSGYVLAYTAPIADIQTSQELGTVTVWVNMSKLWKHATSNKRITAFMLVDQQNRILYRFGANDDETIQNLSNHLSDYMHTVGETIFSVKHFEVPGGQWASYYEVPNSLSSNPHLRSWLILLFGLVAVLSVGASLLFTRYVRRPLHLLKALMNRAERGDLRAYWTSKSPDDWNELGQSYNQMLNRLEDLIKQVKLEESLKKEAEMEALHYQLNPHFLYNTLNTIKWVAKIHKTPQISEVVSALVRLLQASLGKKGEFITLREESGLILDYMEIQKFRYGDRVQVIMKMDETTLGCLVPRMLLQPLVENAIIHGIEPAKREGSITIRSWLDRDLLFCQVEDNGVGMPVEDGGSVWPGVVAGGQASRMIRERMSGIGLAHIREKIKLYYGNGYKMHIGSKPGEGTSIRISLPIHQSEE</sequence>
<keyword evidence="10" id="KW-0902">Two-component regulatory system</keyword>
<accession>A0A926KSG1</accession>
<dbReference type="SUPFAM" id="SSF158472">
    <property type="entry name" value="HAMP domain-like"/>
    <property type="match status" value="1"/>
</dbReference>
<dbReference type="PANTHER" id="PTHR34220">
    <property type="entry name" value="SENSOR HISTIDINE KINASE YPDA"/>
    <property type="match status" value="1"/>
</dbReference>
<dbReference type="Gene3D" id="3.30.565.10">
    <property type="entry name" value="Histidine kinase-like ATPase, C-terminal domain"/>
    <property type="match status" value="1"/>
</dbReference>
<keyword evidence="13" id="KW-1133">Transmembrane helix</keyword>
<evidence type="ECO:0000256" key="6">
    <source>
        <dbReference type="ARBA" id="ARBA00022679"/>
    </source>
</evidence>
<keyword evidence="17" id="KW-1185">Reference proteome</keyword>
<dbReference type="Proteomes" id="UP000650466">
    <property type="component" value="Unassembled WGS sequence"/>
</dbReference>
<dbReference type="SUPFAM" id="SSF55874">
    <property type="entry name" value="ATPase domain of HSP90 chaperone/DNA topoisomerase II/histidine kinase"/>
    <property type="match status" value="1"/>
</dbReference>
<comment type="caution">
    <text evidence="16">The sequence shown here is derived from an EMBL/GenBank/DDBJ whole genome shotgun (WGS) entry which is preliminary data.</text>
</comment>
<protein>
    <recommendedName>
        <fullName evidence="3">histidine kinase</fullName>
        <ecNumber evidence="3">2.7.13.3</ecNumber>
    </recommendedName>
</protein>
<comment type="subcellular location">
    <subcellularLocation>
        <location evidence="2">Cell membrane</location>
        <topology evidence="2">Multi-pass membrane protein</topology>
    </subcellularLocation>
</comment>
<dbReference type="Gene3D" id="6.10.340.10">
    <property type="match status" value="1"/>
</dbReference>
<comment type="catalytic activity">
    <reaction evidence="1">
        <text>ATP + protein L-histidine = ADP + protein N-phospho-L-histidine.</text>
        <dbReference type="EC" id="2.7.13.3"/>
    </reaction>
</comment>
<dbReference type="SMART" id="SM00304">
    <property type="entry name" value="HAMP"/>
    <property type="match status" value="1"/>
</dbReference>
<dbReference type="SMART" id="SM00387">
    <property type="entry name" value="HATPase_c"/>
    <property type="match status" value="1"/>
</dbReference>
<dbReference type="InterPro" id="IPR010559">
    <property type="entry name" value="Sig_transdc_His_kin_internal"/>
</dbReference>
<feature type="domain" description="HAMP" evidence="15">
    <location>
        <begin position="296"/>
        <end position="348"/>
    </location>
</feature>
<evidence type="ECO:0000256" key="7">
    <source>
        <dbReference type="ARBA" id="ARBA00022741"/>
    </source>
</evidence>
<evidence type="ECO:0000256" key="11">
    <source>
        <dbReference type="ARBA" id="ARBA00023136"/>
    </source>
</evidence>
<name>A0A926KSG1_9BACL</name>
<keyword evidence="12" id="KW-0175">Coiled coil</keyword>
<dbReference type="PROSITE" id="PS50885">
    <property type="entry name" value="HAMP"/>
    <property type="match status" value="1"/>
</dbReference>
<keyword evidence="9" id="KW-0067">ATP-binding</keyword>
<evidence type="ECO:0000256" key="4">
    <source>
        <dbReference type="ARBA" id="ARBA00022475"/>
    </source>
</evidence>
<evidence type="ECO:0000313" key="17">
    <source>
        <dbReference type="Proteomes" id="UP000650466"/>
    </source>
</evidence>
<organism evidence="16 17">
    <name type="scientific">Paenibacillus sedimenti</name>
    <dbReference type="NCBI Taxonomy" id="2770274"/>
    <lineage>
        <taxon>Bacteria</taxon>
        <taxon>Bacillati</taxon>
        <taxon>Bacillota</taxon>
        <taxon>Bacilli</taxon>
        <taxon>Bacillales</taxon>
        <taxon>Paenibacillaceae</taxon>
        <taxon>Paenibacillus</taxon>
    </lineage>
</organism>
<dbReference type="AlphaFoldDB" id="A0A926KSG1"/>
<keyword evidence="5" id="KW-0597">Phosphoprotein</keyword>
<dbReference type="PANTHER" id="PTHR34220:SF7">
    <property type="entry name" value="SENSOR HISTIDINE KINASE YPDA"/>
    <property type="match status" value="1"/>
</dbReference>
<dbReference type="InterPro" id="IPR004358">
    <property type="entry name" value="Sig_transdc_His_kin-like_C"/>
</dbReference>
<dbReference type="GO" id="GO:0005524">
    <property type="term" value="F:ATP binding"/>
    <property type="evidence" value="ECO:0007669"/>
    <property type="project" value="UniProtKB-KW"/>
</dbReference>
<feature type="transmembrane region" description="Helical" evidence="13">
    <location>
        <begin position="275"/>
        <end position="294"/>
    </location>
</feature>
<evidence type="ECO:0000313" key="16">
    <source>
        <dbReference type="EMBL" id="MBD0382702.1"/>
    </source>
</evidence>
<dbReference type="InterPro" id="IPR003594">
    <property type="entry name" value="HATPase_dom"/>
</dbReference>
<feature type="coiled-coil region" evidence="12">
    <location>
        <begin position="333"/>
        <end position="363"/>
    </location>
</feature>
<dbReference type="Pfam" id="PF06580">
    <property type="entry name" value="His_kinase"/>
    <property type="match status" value="1"/>
</dbReference>
<dbReference type="Pfam" id="PF02518">
    <property type="entry name" value="HATPase_c"/>
    <property type="match status" value="1"/>
</dbReference>
<gene>
    <name evidence="16" type="ORF">ICC18_21520</name>
</gene>
<dbReference type="InterPro" id="IPR050640">
    <property type="entry name" value="Bact_2-comp_sensor_kinase"/>
</dbReference>
<keyword evidence="13" id="KW-0812">Transmembrane</keyword>
<evidence type="ECO:0000256" key="3">
    <source>
        <dbReference type="ARBA" id="ARBA00012438"/>
    </source>
</evidence>
<evidence type="ECO:0000259" key="14">
    <source>
        <dbReference type="PROSITE" id="PS50109"/>
    </source>
</evidence>
<dbReference type="EMBL" id="JACVVD010000008">
    <property type="protein sequence ID" value="MBD0382702.1"/>
    <property type="molecule type" value="Genomic_DNA"/>
</dbReference>
<dbReference type="InterPro" id="IPR036890">
    <property type="entry name" value="HATPase_C_sf"/>
</dbReference>
<dbReference type="InterPro" id="IPR005467">
    <property type="entry name" value="His_kinase_dom"/>
</dbReference>
<evidence type="ECO:0000256" key="13">
    <source>
        <dbReference type="SAM" id="Phobius"/>
    </source>
</evidence>
<keyword evidence="11 13" id="KW-0472">Membrane</keyword>
<proteinExistence type="predicted"/>
<evidence type="ECO:0000256" key="2">
    <source>
        <dbReference type="ARBA" id="ARBA00004651"/>
    </source>
</evidence>
<evidence type="ECO:0000256" key="5">
    <source>
        <dbReference type="ARBA" id="ARBA00022553"/>
    </source>
</evidence>
<dbReference type="GO" id="GO:0000155">
    <property type="term" value="F:phosphorelay sensor kinase activity"/>
    <property type="evidence" value="ECO:0007669"/>
    <property type="project" value="InterPro"/>
</dbReference>
<keyword evidence="8 16" id="KW-0418">Kinase</keyword>
<reference evidence="16" key="1">
    <citation type="submission" date="2020-09" db="EMBL/GenBank/DDBJ databases">
        <title>Draft Genome Sequence of Paenibacillus sp. WST5.</title>
        <authorList>
            <person name="Bao Z."/>
        </authorList>
    </citation>
    <scope>NUCLEOTIDE SEQUENCE</scope>
    <source>
        <strain evidence="16">WST5</strain>
    </source>
</reference>
<keyword evidence="4" id="KW-1003">Cell membrane</keyword>
<dbReference type="EC" id="2.7.13.3" evidence="3"/>
<dbReference type="PROSITE" id="PS50109">
    <property type="entry name" value="HIS_KIN"/>
    <property type="match status" value="1"/>
</dbReference>